<evidence type="ECO:0000256" key="5">
    <source>
        <dbReference type="ARBA" id="ARBA00022576"/>
    </source>
</evidence>
<dbReference type="InterPro" id="IPR028896">
    <property type="entry name" value="GcvT/YgfZ/DmdA"/>
</dbReference>
<dbReference type="Gene3D" id="2.40.30.110">
    <property type="entry name" value="Aminomethyltransferase beta-barrel domains"/>
    <property type="match status" value="1"/>
</dbReference>
<protein>
    <recommendedName>
        <fullName evidence="11">Aminomethyltransferase</fullName>
        <ecNumber evidence="11">2.1.2.10</ecNumber>
    </recommendedName>
    <alternativeName>
        <fullName evidence="11">Glycine cleavage system T protein</fullName>
    </alternativeName>
</protein>
<dbReference type="FunFam" id="4.10.1250.10:FF:000002">
    <property type="entry name" value="Aminomethyltransferase"/>
    <property type="match status" value="1"/>
</dbReference>
<feature type="domain" description="GCVT N-terminal" evidence="12">
    <location>
        <begin position="30"/>
        <end position="290"/>
    </location>
</feature>
<evidence type="ECO:0000256" key="9">
    <source>
        <dbReference type="ARBA" id="ARBA00047665"/>
    </source>
</evidence>
<sequence>MNRLLIRQRNVVLVGRRLKSNLAAAKKTCLYDFHAQNGAKFVEFCGFQMPIQYSDLSIQKSSLHTRHHASIFDVSHMLQTEIHGKDAIEFFESLTPADIQGLPENSGCLSVFTNEKGGIKDDLVVSKTDKGYLYVVSNAGCIDKDVEHMKKHEAEWKAKGKDVEVRVLDKYGLIALQGPEAVLLLETETDIDLSHLYFMQTAVGTVAGVPDCRVTRCGYTGEDGFEIQFPIASSDAVPKALIGSKRVSTRLAGLGARNVLRLEAGLCLYGDDITETTTPIEAGLNFVVAKRRRQTLGFPGAEVIVKQIQDKKVPKKRVGLMAEGGRSPREHLPLVDPMDKACIGFVTSGSPSPTLNKNIAMGYVDFRDSKIGTQVQVDFGAKQSNVTVVKMPFHPTNYFVKPKN</sequence>
<dbReference type="GO" id="GO:0005960">
    <property type="term" value="C:glycine cleavage complex"/>
    <property type="evidence" value="ECO:0007669"/>
    <property type="project" value="InterPro"/>
</dbReference>
<dbReference type="SUPFAM" id="SSF103025">
    <property type="entry name" value="Folate-binding domain"/>
    <property type="match status" value="1"/>
</dbReference>
<comment type="catalytic activity">
    <reaction evidence="9 11">
        <text>N(6)-[(R)-S(8)-aminomethyldihydrolipoyl]-L-lysyl-[protein] + (6S)-5,6,7,8-tetrahydrofolate = N(6)-[(R)-dihydrolipoyl]-L-lysyl-[protein] + (6R)-5,10-methylene-5,6,7,8-tetrahydrofolate + NH4(+)</text>
        <dbReference type="Rhea" id="RHEA:16945"/>
        <dbReference type="Rhea" id="RHEA-COMP:10475"/>
        <dbReference type="Rhea" id="RHEA-COMP:10492"/>
        <dbReference type="ChEBI" id="CHEBI:15636"/>
        <dbReference type="ChEBI" id="CHEBI:28938"/>
        <dbReference type="ChEBI" id="CHEBI:57453"/>
        <dbReference type="ChEBI" id="CHEBI:83100"/>
        <dbReference type="ChEBI" id="CHEBI:83143"/>
        <dbReference type="EC" id="2.1.2.10"/>
    </reaction>
</comment>
<dbReference type="Gene3D" id="3.30.70.1400">
    <property type="entry name" value="Aminomethyltransferase beta-barrel domains"/>
    <property type="match status" value="1"/>
</dbReference>
<dbReference type="AlphaFoldDB" id="A0A811L9V4"/>
<evidence type="ECO:0000256" key="2">
    <source>
        <dbReference type="ARBA" id="ARBA00004173"/>
    </source>
</evidence>
<dbReference type="GO" id="GO:0008483">
    <property type="term" value="F:transaminase activity"/>
    <property type="evidence" value="ECO:0007669"/>
    <property type="project" value="UniProtKB-KW"/>
</dbReference>
<evidence type="ECO:0000256" key="4">
    <source>
        <dbReference type="ARBA" id="ARBA00011690"/>
    </source>
</evidence>
<dbReference type="Proteomes" id="UP000783686">
    <property type="component" value="Unassembled WGS sequence"/>
</dbReference>
<evidence type="ECO:0000256" key="3">
    <source>
        <dbReference type="ARBA" id="ARBA00008609"/>
    </source>
</evidence>
<dbReference type="EMBL" id="CAJFDH010000005">
    <property type="protein sequence ID" value="CAD5224991.1"/>
    <property type="molecule type" value="Genomic_DNA"/>
</dbReference>
<comment type="subunit">
    <text evidence="4 11">The glycine cleavage system is composed of four proteins: P, T, L and H.</text>
</comment>
<dbReference type="GO" id="GO:0006546">
    <property type="term" value="P:glycine catabolic process"/>
    <property type="evidence" value="ECO:0007669"/>
    <property type="project" value="InterPro"/>
</dbReference>
<dbReference type="Proteomes" id="UP000614601">
    <property type="component" value="Unassembled WGS sequence"/>
</dbReference>
<evidence type="ECO:0000313" key="15">
    <source>
        <dbReference type="Proteomes" id="UP000614601"/>
    </source>
</evidence>
<gene>
    <name evidence="14" type="ORF">BOKJ2_LOCUS11355</name>
</gene>
<dbReference type="NCBIfam" id="NF001567">
    <property type="entry name" value="PRK00389.1"/>
    <property type="match status" value="1"/>
</dbReference>
<comment type="similarity">
    <text evidence="3 11">Belongs to the GcvT family.</text>
</comment>
<dbReference type="PANTHER" id="PTHR43757">
    <property type="entry name" value="AMINOMETHYLTRANSFERASE"/>
    <property type="match status" value="1"/>
</dbReference>
<evidence type="ECO:0000256" key="7">
    <source>
        <dbReference type="ARBA" id="ARBA00022946"/>
    </source>
</evidence>
<evidence type="ECO:0000256" key="8">
    <source>
        <dbReference type="ARBA" id="ARBA00023128"/>
    </source>
</evidence>
<dbReference type="GO" id="GO:0005739">
    <property type="term" value="C:mitochondrion"/>
    <property type="evidence" value="ECO:0007669"/>
    <property type="project" value="UniProtKB-SubCell"/>
</dbReference>
<keyword evidence="5 11" id="KW-0032">Aminotransferase</keyword>
<evidence type="ECO:0000256" key="11">
    <source>
        <dbReference type="RuleBase" id="RU003981"/>
    </source>
</evidence>
<reference evidence="14" key="1">
    <citation type="submission" date="2020-09" db="EMBL/GenBank/DDBJ databases">
        <authorList>
            <person name="Kikuchi T."/>
        </authorList>
    </citation>
    <scope>NUCLEOTIDE SEQUENCE</scope>
    <source>
        <strain evidence="14">SH1</strain>
    </source>
</reference>
<feature type="binding site" evidence="10">
    <location>
        <position position="226"/>
    </location>
    <ligand>
        <name>substrate</name>
    </ligand>
</feature>
<organism evidence="14 15">
    <name type="scientific">Bursaphelenchus okinawaensis</name>
    <dbReference type="NCBI Taxonomy" id="465554"/>
    <lineage>
        <taxon>Eukaryota</taxon>
        <taxon>Metazoa</taxon>
        <taxon>Ecdysozoa</taxon>
        <taxon>Nematoda</taxon>
        <taxon>Chromadorea</taxon>
        <taxon>Rhabditida</taxon>
        <taxon>Tylenchina</taxon>
        <taxon>Tylenchomorpha</taxon>
        <taxon>Aphelenchoidea</taxon>
        <taxon>Aphelenchoididae</taxon>
        <taxon>Bursaphelenchus</taxon>
    </lineage>
</organism>
<keyword evidence="8 11" id="KW-0496">Mitochondrion</keyword>
<dbReference type="FunFam" id="2.40.30.110:FF:000003">
    <property type="entry name" value="Aminomethyltransferase"/>
    <property type="match status" value="1"/>
</dbReference>
<dbReference type="FunFam" id="3.30.70.1400:FF:000001">
    <property type="entry name" value="Aminomethyltransferase"/>
    <property type="match status" value="1"/>
</dbReference>
<dbReference type="EMBL" id="CAJFCW020000005">
    <property type="protein sequence ID" value="CAG9120385.1"/>
    <property type="molecule type" value="Genomic_DNA"/>
</dbReference>
<dbReference type="Gene3D" id="3.30.1360.120">
    <property type="entry name" value="Probable tRNA modification gtpase trme, domain 1"/>
    <property type="match status" value="1"/>
</dbReference>
<dbReference type="Gene3D" id="4.10.1250.10">
    <property type="entry name" value="Aminomethyltransferase fragment"/>
    <property type="match status" value="1"/>
</dbReference>
<evidence type="ECO:0000256" key="1">
    <source>
        <dbReference type="ARBA" id="ARBA00003631"/>
    </source>
</evidence>
<dbReference type="PANTHER" id="PTHR43757:SF16">
    <property type="entry name" value="AMINOMETHYLTRANSFERASE, MITOCHONDRIAL"/>
    <property type="match status" value="1"/>
</dbReference>
<dbReference type="GO" id="GO:0004047">
    <property type="term" value="F:aminomethyltransferase activity"/>
    <property type="evidence" value="ECO:0007669"/>
    <property type="project" value="UniProtKB-EC"/>
</dbReference>
<dbReference type="InterPro" id="IPR006223">
    <property type="entry name" value="GcvT"/>
</dbReference>
<comment type="caution">
    <text evidence="14">The sequence shown here is derived from an EMBL/GenBank/DDBJ whole genome shotgun (WGS) entry which is preliminary data.</text>
</comment>
<evidence type="ECO:0000313" key="14">
    <source>
        <dbReference type="EMBL" id="CAD5224991.1"/>
    </source>
</evidence>
<dbReference type="Pfam" id="PF01571">
    <property type="entry name" value="GCV_T"/>
    <property type="match status" value="1"/>
</dbReference>
<dbReference type="PIRSF" id="PIRSF006487">
    <property type="entry name" value="GcvT"/>
    <property type="match status" value="1"/>
</dbReference>
<dbReference type="Pfam" id="PF08669">
    <property type="entry name" value="GCV_T_C"/>
    <property type="match status" value="1"/>
</dbReference>
<comment type="subcellular location">
    <subcellularLocation>
        <location evidence="2 11">Mitochondrion</location>
    </subcellularLocation>
</comment>
<evidence type="ECO:0000259" key="13">
    <source>
        <dbReference type="Pfam" id="PF08669"/>
    </source>
</evidence>
<proteinExistence type="inferred from homology"/>
<evidence type="ECO:0000259" key="12">
    <source>
        <dbReference type="Pfam" id="PF01571"/>
    </source>
</evidence>
<keyword evidence="7 11" id="KW-0809">Transit peptide</keyword>
<evidence type="ECO:0000256" key="6">
    <source>
        <dbReference type="ARBA" id="ARBA00022679"/>
    </source>
</evidence>
<dbReference type="InterPro" id="IPR013977">
    <property type="entry name" value="GcvT_C"/>
</dbReference>
<keyword evidence="15" id="KW-1185">Reference proteome</keyword>
<dbReference type="InterPro" id="IPR029043">
    <property type="entry name" value="GcvT/YgfZ_C"/>
</dbReference>
<name>A0A811L9V4_9BILA</name>
<accession>A0A811L9V4</accession>
<dbReference type="InterPro" id="IPR006222">
    <property type="entry name" value="GCVT_N"/>
</dbReference>
<feature type="domain" description="Aminomethyltransferase C-terminal" evidence="13">
    <location>
        <begin position="315"/>
        <end position="393"/>
    </location>
</feature>
<keyword evidence="6 11" id="KW-0808">Transferase</keyword>
<dbReference type="EC" id="2.1.2.10" evidence="11"/>
<dbReference type="NCBIfam" id="TIGR00528">
    <property type="entry name" value="gcvT"/>
    <property type="match status" value="1"/>
</dbReference>
<dbReference type="OrthoDB" id="10263536at2759"/>
<comment type="function">
    <text evidence="1 11">The glycine cleavage system catalyzes the degradation of glycine.</text>
</comment>
<dbReference type="SUPFAM" id="SSF101790">
    <property type="entry name" value="Aminomethyltransferase beta-barrel domain"/>
    <property type="match status" value="1"/>
</dbReference>
<dbReference type="InterPro" id="IPR027266">
    <property type="entry name" value="TrmE/GcvT-like"/>
</dbReference>
<evidence type="ECO:0000256" key="10">
    <source>
        <dbReference type="PIRSR" id="PIRSR006487-1"/>
    </source>
</evidence>